<dbReference type="Proteomes" id="UP000286806">
    <property type="component" value="Unassembled WGS sequence"/>
</dbReference>
<proteinExistence type="predicted"/>
<name>A0A401JE48_9PROT</name>
<dbReference type="SUPFAM" id="SSF52833">
    <property type="entry name" value="Thioredoxin-like"/>
    <property type="match status" value="1"/>
</dbReference>
<dbReference type="AlphaFoldDB" id="A0A401JE48"/>
<evidence type="ECO:0000313" key="3">
    <source>
        <dbReference type="Proteomes" id="UP000286806"/>
    </source>
</evidence>
<dbReference type="CDD" id="cd02947">
    <property type="entry name" value="TRX_family"/>
    <property type="match status" value="1"/>
</dbReference>
<gene>
    <name evidence="2" type="ORF">SFMTTN_1756</name>
</gene>
<keyword evidence="3" id="KW-1185">Reference proteome</keyword>
<protein>
    <recommendedName>
        <fullName evidence="1">Thioredoxin domain-containing protein</fullName>
    </recommendedName>
</protein>
<evidence type="ECO:0000259" key="1">
    <source>
        <dbReference type="Pfam" id="PF00085"/>
    </source>
</evidence>
<dbReference type="InterPro" id="IPR036249">
    <property type="entry name" value="Thioredoxin-like_sf"/>
</dbReference>
<reference evidence="2 3" key="1">
    <citation type="journal article" date="2019" name="Front. Microbiol.">
        <title>Genomes of Neutrophilic Sulfur-Oxidizing Chemolithoautotrophs Representing 9 Proteobacterial Species From 8 Genera.</title>
        <authorList>
            <person name="Watanabe T."/>
            <person name="Kojima H."/>
            <person name="Umezawa K."/>
            <person name="Hori C."/>
            <person name="Takasuka T.E."/>
            <person name="Kato Y."/>
            <person name="Fukui M."/>
        </authorList>
    </citation>
    <scope>NUCLEOTIDE SEQUENCE [LARGE SCALE GENOMIC DNA]</scope>
    <source>
        <strain evidence="2 3">TTN</strain>
    </source>
</reference>
<evidence type="ECO:0000313" key="2">
    <source>
        <dbReference type="EMBL" id="GBL45945.1"/>
    </source>
</evidence>
<dbReference type="EMBL" id="BGOW01000015">
    <property type="protein sequence ID" value="GBL45945.1"/>
    <property type="molecule type" value="Genomic_DNA"/>
</dbReference>
<dbReference type="Pfam" id="PF00085">
    <property type="entry name" value="Thioredoxin"/>
    <property type="match status" value="1"/>
</dbReference>
<dbReference type="RefSeq" id="WP_223247755.1">
    <property type="nucleotide sequence ID" value="NZ_BGOW01000015.1"/>
</dbReference>
<dbReference type="InterPro" id="IPR013766">
    <property type="entry name" value="Thioredoxin_domain"/>
</dbReference>
<dbReference type="Gene3D" id="3.40.30.10">
    <property type="entry name" value="Glutaredoxin"/>
    <property type="match status" value="1"/>
</dbReference>
<sequence>MNLVELTEFDFHPRITHSKGVSLVMFSGPDCGSCRRLEKLLPQLAAGRVAHLYKVDIQTSTALAREYEVFHLPSLFLFVDGHFHAPLHAEPTPERFSAAIARALNEPAHEEP</sequence>
<comment type="caution">
    <text evidence="2">The sequence shown here is derived from an EMBL/GenBank/DDBJ whole genome shotgun (WGS) entry which is preliminary data.</text>
</comment>
<feature type="domain" description="Thioredoxin" evidence="1">
    <location>
        <begin position="4"/>
        <end position="89"/>
    </location>
</feature>
<organism evidence="2 3">
    <name type="scientific">Sulfuriferula multivorans</name>
    <dbReference type="NCBI Taxonomy" id="1559896"/>
    <lineage>
        <taxon>Bacteria</taxon>
        <taxon>Pseudomonadati</taxon>
        <taxon>Pseudomonadota</taxon>
        <taxon>Betaproteobacteria</taxon>
        <taxon>Nitrosomonadales</taxon>
        <taxon>Sulfuricellaceae</taxon>
        <taxon>Sulfuriferula</taxon>
    </lineage>
</organism>
<accession>A0A401JE48</accession>